<comment type="similarity">
    <text evidence="1">Belongs to the CAF1 family.</text>
</comment>
<dbReference type="GO" id="GO:0000289">
    <property type="term" value="P:nuclear-transcribed mRNA poly(A) tail shortening"/>
    <property type="evidence" value="ECO:0007669"/>
    <property type="project" value="TreeGrafter"/>
</dbReference>
<dbReference type="InterPro" id="IPR036397">
    <property type="entry name" value="RNaseH_sf"/>
</dbReference>
<accession>A0AAV9NDI3</accession>
<name>A0AAV9NDI3_9EURO</name>
<evidence type="ECO:0000313" key="2">
    <source>
        <dbReference type="EMBL" id="KAK5055173.1"/>
    </source>
</evidence>
<dbReference type="GeneID" id="89981059"/>
<reference evidence="2 3" key="1">
    <citation type="submission" date="2023-08" db="EMBL/GenBank/DDBJ databases">
        <title>Black Yeasts Isolated from many extreme environments.</title>
        <authorList>
            <person name="Coleine C."/>
            <person name="Stajich J.E."/>
            <person name="Selbmann L."/>
        </authorList>
    </citation>
    <scope>NUCLEOTIDE SEQUENCE [LARGE SCALE GENOMIC DNA]</scope>
    <source>
        <strain evidence="2 3">CCFEE 5792</strain>
    </source>
</reference>
<dbReference type="Pfam" id="PF04857">
    <property type="entry name" value="CAF1"/>
    <property type="match status" value="1"/>
</dbReference>
<keyword evidence="3" id="KW-1185">Reference proteome</keyword>
<dbReference type="SUPFAM" id="SSF53098">
    <property type="entry name" value="Ribonuclease H-like"/>
    <property type="match status" value="1"/>
</dbReference>
<dbReference type="GO" id="GO:1990431">
    <property type="term" value="P:priRNA 3'-end processing"/>
    <property type="evidence" value="ECO:0007669"/>
    <property type="project" value="TreeGrafter"/>
</dbReference>
<proteinExistence type="inferred from homology"/>
<dbReference type="EMBL" id="JAVRRD010000009">
    <property type="protein sequence ID" value="KAK5055173.1"/>
    <property type="molecule type" value="Genomic_DNA"/>
</dbReference>
<gene>
    <name evidence="2" type="ORF">LTR84_012922</name>
</gene>
<dbReference type="AlphaFoldDB" id="A0AAV9NDI3"/>
<sequence length="628" mass="70107">MNVTGASFPFEAVNLIQHIAKSRFIAFDFEFSGVAGRTSGGGSGKLSLQQNYDEIRSAAQIYQILQVGVTVVTEDLEKGRYSVRPYNFNLSPLPALKESTLRRTWSYNSGAISFLMRNGFNMETPFTQGVHYLSRQEEQEVRSKLAEDDKKRSKIPDMVLKDDDTLFVDYIKKSINDWQAASRDDQESFLNIPAEDVKDPLPTTLNRYQVRLTHQVVRNEYPKLKTHGMGHFVQVTNPTAEQQANQEETKARNREREVSLAIGFRWILEAIMGGDISGLPHYYVRSAFEEGKEPGDCDAFIRDLQAQLGTQTRAIVGHNCLTDIVNMYRCFFGDLPEKVEDFASKFHALFPLVLDTKYLATLGSATWSNTSLRAVEEELNNEAKPSIHLPTGFDRYLFAANYHEAGFDSFVTAKIGLKLPAKLKREGKDIKMLAEHAKFVAETTDPVKEETSNNEVAQKLPGQEVSVPGITQVLGAAGIAPVSKVTSLLTAQTSVTGEVMEKANTPQETNVSTDISKVKHNDTVLAVKAVPSLSSQTTKAEVQKLKSISQKTNIFDMLEDDPHESTHTLTAAEEKEIEKKRIAQMVEKGELLPRWEEDGALWKLIGNKLQANATQEGVLDLGQEPERI</sequence>
<dbReference type="RefSeq" id="XP_064707604.1">
    <property type="nucleotide sequence ID" value="XM_064856428.1"/>
</dbReference>
<dbReference type="GO" id="GO:1990432">
    <property type="term" value="P:siRNA 3'-end processing"/>
    <property type="evidence" value="ECO:0007669"/>
    <property type="project" value="TreeGrafter"/>
</dbReference>
<protein>
    <recommendedName>
        <fullName evidence="4">CAF1-domain-containing protein</fullName>
    </recommendedName>
</protein>
<dbReference type="InterPro" id="IPR012337">
    <property type="entry name" value="RNaseH-like_sf"/>
</dbReference>
<organism evidence="2 3">
    <name type="scientific">Exophiala bonariae</name>
    <dbReference type="NCBI Taxonomy" id="1690606"/>
    <lineage>
        <taxon>Eukaryota</taxon>
        <taxon>Fungi</taxon>
        <taxon>Dikarya</taxon>
        <taxon>Ascomycota</taxon>
        <taxon>Pezizomycotina</taxon>
        <taxon>Eurotiomycetes</taxon>
        <taxon>Chaetothyriomycetidae</taxon>
        <taxon>Chaetothyriales</taxon>
        <taxon>Herpotrichiellaceae</taxon>
        <taxon>Exophiala</taxon>
    </lineage>
</organism>
<dbReference type="GO" id="GO:0005634">
    <property type="term" value="C:nucleus"/>
    <property type="evidence" value="ECO:0007669"/>
    <property type="project" value="TreeGrafter"/>
</dbReference>
<evidence type="ECO:0000256" key="1">
    <source>
        <dbReference type="ARBA" id="ARBA00008372"/>
    </source>
</evidence>
<evidence type="ECO:0008006" key="4">
    <source>
        <dbReference type="Google" id="ProtNLM"/>
    </source>
</evidence>
<dbReference type="GO" id="GO:0000175">
    <property type="term" value="F:3'-5'-RNA exonuclease activity"/>
    <property type="evidence" value="ECO:0007669"/>
    <property type="project" value="TreeGrafter"/>
</dbReference>
<dbReference type="InterPro" id="IPR006941">
    <property type="entry name" value="RNase_CAF1"/>
</dbReference>
<dbReference type="Gene3D" id="3.30.420.10">
    <property type="entry name" value="Ribonuclease H-like superfamily/Ribonuclease H"/>
    <property type="match status" value="2"/>
</dbReference>
<comment type="caution">
    <text evidence="2">The sequence shown here is derived from an EMBL/GenBank/DDBJ whole genome shotgun (WGS) entry which is preliminary data.</text>
</comment>
<dbReference type="PANTHER" id="PTHR15092:SF22">
    <property type="entry name" value="POLY(A)-SPECIFIC RIBONUCLEASE PNLDC1"/>
    <property type="match status" value="1"/>
</dbReference>
<evidence type="ECO:0000313" key="3">
    <source>
        <dbReference type="Proteomes" id="UP001358417"/>
    </source>
</evidence>
<dbReference type="InterPro" id="IPR051181">
    <property type="entry name" value="CAF1_poly(A)_ribonucleases"/>
</dbReference>
<dbReference type="PANTHER" id="PTHR15092">
    <property type="entry name" value="POLY A -SPECIFIC RIBONUCLEASE/TARGET OF EGR1, MEMBER 1"/>
    <property type="match status" value="1"/>
</dbReference>
<dbReference type="Proteomes" id="UP001358417">
    <property type="component" value="Unassembled WGS sequence"/>
</dbReference>
<dbReference type="GO" id="GO:0003723">
    <property type="term" value="F:RNA binding"/>
    <property type="evidence" value="ECO:0007669"/>
    <property type="project" value="TreeGrafter"/>
</dbReference>